<dbReference type="Gene3D" id="1.10.260.40">
    <property type="entry name" value="lambda repressor-like DNA-binding domains"/>
    <property type="match status" value="1"/>
</dbReference>
<dbReference type="RefSeq" id="WP_007863142.1">
    <property type="nucleotide sequence ID" value="NZ_JH376422.1"/>
</dbReference>
<dbReference type="eggNOG" id="ENOG503423E">
    <property type="taxonomic scope" value="Bacteria"/>
</dbReference>
<dbReference type="HOGENOM" id="CLU_188229_0_0_9"/>
<evidence type="ECO:0000313" key="1">
    <source>
        <dbReference type="EMBL" id="EHE98302.1"/>
    </source>
</evidence>
<dbReference type="AlphaFoldDB" id="G5HJY8"/>
<organism evidence="1 2">
    <name type="scientific">[Clostridium] citroniae WAL-17108</name>
    <dbReference type="NCBI Taxonomy" id="742733"/>
    <lineage>
        <taxon>Bacteria</taxon>
        <taxon>Bacillati</taxon>
        <taxon>Bacillota</taxon>
        <taxon>Clostridia</taxon>
        <taxon>Lachnospirales</taxon>
        <taxon>Lachnospiraceae</taxon>
        <taxon>Enterocloster</taxon>
    </lineage>
</organism>
<dbReference type="SUPFAM" id="SSF47413">
    <property type="entry name" value="lambda repressor-like DNA-binding domains"/>
    <property type="match status" value="1"/>
</dbReference>
<protein>
    <recommendedName>
        <fullName evidence="3">HTH cro/C1-type domain-containing protein</fullName>
    </recommendedName>
</protein>
<dbReference type="InterPro" id="IPR010982">
    <property type="entry name" value="Lambda_DNA-bd_dom_sf"/>
</dbReference>
<dbReference type="PATRIC" id="fig|742733.3.peg.3011"/>
<dbReference type="Proteomes" id="UP000003763">
    <property type="component" value="Unassembled WGS sequence"/>
</dbReference>
<accession>G5HJY8</accession>
<name>G5HJY8_9FIRM</name>
<dbReference type="EMBL" id="ADLJ01000022">
    <property type="protein sequence ID" value="EHE98302.1"/>
    <property type="molecule type" value="Genomic_DNA"/>
</dbReference>
<dbReference type="GO" id="GO:0003677">
    <property type="term" value="F:DNA binding"/>
    <property type="evidence" value="ECO:0007669"/>
    <property type="project" value="InterPro"/>
</dbReference>
<reference evidence="1 2" key="1">
    <citation type="submission" date="2011-08" db="EMBL/GenBank/DDBJ databases">
        <title>The Genome Sequence of Clostridium citroniae WAL-17108.</title>
        <authorList>
            <consortium name="The Broad Institute Genome Sequencing Platform"/>
            <person name="Earl A."/>
            <person name="Ward D."/>
            <person name="Feldgarden M."/>
            <person name="Gevers D."/>
            <person name="Finegold S.M."/>
            <person name="Summanen P.H."/>
            <person name="Molitoris D.R."/>
            <person name="Vaisanen M.L."/>
            <person name="Daigneault M."/>
            <person name="Allen-Vercoe E."/>
            <person name="Young S.K."/>
            <person name="Zeng Q."/>
            <person name="Gargeya S."/>
            <person name="Fitzgerald M."/>
            <person name="Haas B."/>
            <person name="Abouelleil A."/>
            <person name="Alvarado L."/>
            <person name="Arachchi H.M."/>
            <person name="Berlin A."/>
            <person name="Brown A."/>
            <person name="Chapman S.B."/>
            <person name="Chen Z."/>
            <person name="Dunbar C."/>
            <person name="Freedman E."/>
            <person name="Gearin G."/>
            <person name="Gellesch M."/>
            <person name="Goldberg J."/>
            <person name="Griggs A."/>
            <person name="Gujja S."/>
            <person name="Heiman D."/>
            <person name="Howarth C."/>
            <person name="Larson L."/>
            <person name="Lui A."/>
            <person name="MacDonald P.J.P."/>
            <person name="Montmayeur A."/>
            <person name="Murphy C."/>
            <person name="Neiman D."/>
            <person name="Pearson M."/>
            <person name="Priest M."/>
            <person name="Roberts A."/>
            <person name="Saif S."/>
            <person name="Shea T."/>
            <person name="Shenoy N."/>
            <person name="Sisk P."/>
            <person name="Stolte C."/>
            <person name="Sykes S."/>
            <person name="Wortman J."/>
            <person name="Nusbaum C."/>
            <person name="Birren B."/>
        </authorList>
    </citation>
    <scope>NUCLEOTIDE SEQUENCE [LARGE SCALE GENOMIC DNA]</scope>
    <source>
        <strain evidence="1 2">WAL-17108</strain>
    </source>
</reference>
<proteinExistence type="predicted"/>
<evidence type="ECO:0008006" key="3">
    <source>
        <dbReference type="Google" id="ProtNLM"/>
    </source>
</evidence>
<sequence>MNLKNEKITSIAEFRRWVRIQVAGQEMSQAELARQMQIPATRISEALHGRMSGRKYIIPIIEKLGGNVEDFEELLKVI</sequence>
<evidence type="ECO:0000313" key="2">
    <source>
        <dbReference type="Proteomes" id="UP000003763"/>
    </source>
</evidence>
<comment type="caution">
    <text evidence="1">The sequence shown here is derived from an EMBL/GenBank/DDBJ whole genome shotgun (WGS) entry which is preliminary data.</text>
</comment>
<gene>
    <name evidence="1" type="ORF">HMPREF9469_02900</name>
</gene>